<dbReference type="InterPro" id="IPR000748">
    <property type="entry name" value="PsdUridine_synth_RsuA/RluB/E/F"/>
</dbReference>
<protein>
    <recommendedName>
        <fullName evidence="4">Pseudouridine synthase</fullName>
        <ecNumber evidence="4">5.4.99.-</ecNumber>
    </recommendedName>
</protein>
<dbReference type="InterPro" id="IPR042092">
    <property type="entry name" value="PsdUridine_s_RsuA/RluB/E/F_cat"/>
</dbReference>
<gene>
    <name evidence="6" type="ORF">C4B60_15065</name>
</gene>
<evidence type="ECO:0000256" key="2">
    <source>
        <dbReference type="ARBA" id="ARBA00023235"/>
    </source>
</evidence>
<dbReference type="InterPro" id="IPR020103">
    <property type="entry name" value="PsdUridine_synth_cat_dom_sf"/>
</dbReference>
<dbReference type="Gene3D" id="3.10.290.10">
    <property type="entry name" value="RNA-binding S4 domain"/>
    <property type="match status" value="1"/>
</dbReference>
<organism evidence="6 7">
    <name type="scientific">Jeotgalibacillus proteolyticus</name>
    <dbReference type="NCBI Taxonomy" id="2082395"/>
    <lineage>
        <taxon>Bacteria</taxon>
        <taxon>Bacillati</taxon>
        <taxon>Bacillota</taxon>
        <taxon>Bacilli</taxon>
        <taxon>Bacillales</taxon>
        <taxon>Caryophanaceae</taxon>
        <taxon>Jeotgalibacillus</taxon>
    </lineage>
</organism>
<evidence type="ECO:0000313" key="7">
    <source>
        <dbReference type="Proteomes" id="UP000239047"/>
    </source>
</evidence>
<keyword evidence="3" id="KW-0694">RNA-binding</keyword>
<dbReference type="SUPFAM" id="SSF55174">
    <property type="entry name" value="Alpha-L RNA-binding motif"/>
    <property type="match status" value="1"/>
</dbReference>
<dbReference type="PROSITE" id="PS01149">
    <property type="entry name" value="PSI_RSU"/>
    <property type="match status" value="1"/>
</dbReference>
<dbReference type="InterPro" id="IPR018496">
    <property type="entry name" value="PsdUridine_synth_RsuA/RluB_CS"/>
</dbReference>
<dbReference type="GO" id="GO:0000455">
    <property type="term" value="P:enzyme-directed rRNA pseudouridine synthesis"/>
    <property type="evidence" value="ECO:0007669"/>
    <property type="project" value="UniProtKB-ARBA"/>
</dbReference>
<comment type="similarity">
    <text evidence="1 4">Belongs to the pseudouridine synthase RsuA family.</text>
</comment>
<dbReference type="EMBL" id="PREZ01000005">
    <property type="protein sequence ID" value="PPA69849.1"/>
    <property type="molecule type" value="Genomic_DNA"/>
</dbReference>
<evidence type="ECO:0000256" key="3">
    <source>
        <dbReference type="PROSITE-ProRule" id="PRU00182"/>
    </source>
</evidence>
<dbReference type="InterPro" id="IPR006145">
    <property type="entry name" value="PsdUridine_synth_RsuA/RluA"/>
</dbReference>
<dbReference type="Gene3D" id="3.30.70.1560">
    <property type="entry name" value="Alpha-L RNA-binding motif"/>
    <property type="match status" value="1"/>
</dbReference>
<dbReference type="AlphaFoldDB" id="A0A2S5GA40"/>
<dbReference type="PANTHER" id="PTHR47683:SF2">
    <property type="entry name" value="RNA-BINDING S4 DOMAIN-CONTAINING PROTEIN"/>
    <property type="match status" value="1"/>
</dbReference>
<dbReference type="CDD" id="cd00165">
    <property type="entry name" value="S4"/>
    <property type="match status" value="1"/>
</dbReference>
<dbReference type="NCBIfam" id="TIGR00093">
    <property type="entry name" value="pseudouridine synthase"/>
    <property type="match status" value="1"/>
</dbReference>
<dbReference type="Pfam" id="PF00849">
    <property type="entry name" value="PseudoU_synth_2"/>
    <property type="match status" value="1"/>
</dbReference>
<evidence type="ECO:0000256" key="4">
    <source>
        <dbReference type="RuleBase" id="RU003887"/>
    </source>
</evidence>
<dbReference type="InterPro" id="IPR020094">
    <property type="entry name" value="TruA/RsuA/RluB/E/F_N"/>
</dbReference>
<dbReference type="RefSeq" id="WP_104058842.1">
    <property type="nucleotide sequence ID" value="NZ_PREZ01000005.1"/>
</dbReference>
<sequence length="233" mass="26142">MHIQSYISKSGFCSRRESARMAHAGRITINGEVCDSKARVEQGDEVRIDGNLLPAPPPPVYLAFNKPRGITCTAQSSIEGNIIDFIDYHERIFPVGRLDKDSEGLILLTNDGSIVNPLLKKEFSKEKEYMVTVNRPITPLLVEGIQQGGISIRGKMTSPCKAVQIDDFTMSITLTQGLNRQIRRMCRTYDFTVQSLKRIRIGSLLLDDLPSGRLRELSRKELDQLLKVDGTLH</sequence>
<comment type="caution">
    <text evidence="6">The sequence shown here is derived from an EMBL/GenBank/DDBJ whole genome shotgun (WGS) entry which is preliminary data.</text>
</comment>
<evidence type="ECO:0000313" key="6">
    <source>
        <dbReference type="EMBL" id="PPA69849.1"/>
    </source>
</evidence>
<dbReference type="PROSITE" id="PS50889">
    <property type="entry name" value="S4"/>
    <property type="match status" value="1"/>
</dbReference>
<dbReference type="PANTHER" id="PTHR47683">
    <property type="entry name" value="PSEUDOURIDINE SYNTHASE FAMILY PROTEIN-RELATED"/>
    <property type="match status" value="1"/>
</dbReference>
<dbReference type="SUPFAM" id="SSF55120">
    <property type="entry name" value="Pseudouridine synthase"/>
    <property type="match status" value="1"/>
</dbReference>
<dbReference type="Gene3D" id="3.30.70.580">
    <property type="entry name" value="Pseudouridine synthase I, catalytic domain, N-terminal subdomain"/>
    <property type="match status" value="1"/>
</dbReference>
<reference evidence="6 7" key="1">
    <citation type="submission" date="2018-02" db="EMBL/GenBank/DDBJ databases">
        <title>Jeotgalibacillus proteolyticum sp. nov. a protease producing bacterium isolated from ocean sediments of Laizhou Bay.</title>
        <authorList>
            <person name="Li Y."/>
        </authorList>
    </citation>
    <scope>NUCLEOTIDE SEQUENCE [LARGE SCALE GENOMIC DNA]</scope>
    <source>
        <strain evidence="6 7">22-7</strain>
    </source>
</reference>
<dbReference type="OrthoDB" id="9807213at2"/>
<keyword evidence="7" id="KW-1185">Reference proteome</keyword>
<proteinExistence type="inferred from homology"/>
<dbReference type="InterPro" id="IPR036986">
    <property type="entry name" value="S4_RNA-bd_sf"/>
</dbReference>
<keyword evidence="2 4" id="KW-0413">Isomerase</keyword>
<dbReference type="Pfam" id="PF01479">
    <property type="entry name" value="S4"/>
    <property type="match status" value="1"/>
</dbReference>
<dbReference type="EC" id="5.4.99.-" evidence="4"/>
<evidence type="ECO:0000256" key="1">
    <source>
        <dbReference type="ARBA" id="ARBA00008348"/>
    </source>
</evidence>
<dbReference type="SMART" id="SM00363">
    <property type="entry name" value="S4"/>
    <property type="match status" value="1"/>
</dbReference>
<name>A0A2S5GA40_9BACL</name>
<dbReference type="GO" id="GO:0003723">
    <property type="term" value="F:RNA binding"/>
    <property type="evidence" value="ECO:0007669"/>
    <property type="project" value="UniProtKB-KW"/>
</dbReference>
<dbReference type="GO" id="GO:0120159">
    <property type="term" value="F:rRNA pseudouridine synthase activity"/>
    <property type="evidence" value="ECO:0007669"/>
    <property type="project" value="UniProtKB-ARBA"/>
</dbReference>
<dbReference type="InterPro" id="IPR050343">
    <property type="entry name" value="RsuA_PseudoU_synthase"/>
</dbReference>
<dbReference type="InterPro" id="IPR002942">
    <property type="entry name" value="S4_RNA-bd"/>
</dbReference>
<feature type="domain" description="RNA-binding S4" evidence="5">
    <location>
        <begin position="1"/>
        <end position="63"/>
    </location>
</feature>
<evidence type="ECO:0000259" key="5">
    <source>
        <dbReference type="SMART" id="SM00363"/>
    </source>
</evidence>
<accession>A0A2S5GA40</accession>
<dbReference type="Proteomes" id="UP000239047">
    <property type="component" value="Unassembled WGS sequence"/>
</dbReference>